<evidence type="ECO:0000256" key="3">
    <source>
        <dbReference type="ARBA" id="ARBA00023274"/>
    </source>
</evidence>
<evidence type="ECO:0000256" key="5">
    <source>
        <dbReference type="RuleBase" id="RU000562"/>
    </source>
</evidence>
<keyword evidence="4 5" id="KW-0694">RNA-binding</keyword>
<dbReference type="GO" id="GO:0006412">
    <property type="term" value="P:translation"/>
    <property type="evidence" value="ECO:0007669"/>
    <property type="project" value="UniProtKB-UniRule"/>
</dbReference>
<evidence type="ECO:0000256" key="4">
    <source>
        <dbReference type="HAMAP-Rule" id="MF_01363"/>
    </source>
</evidence>
<dbReference type="PANTHER" id="PTHR21349:SF0">
    <property type="entry name" value="LARGE RIBOSOMAL SUBUNIT PROTEIN BL21M"/>
    <property type="match status" value="1"/>
</dbReference>
<evidence type="ECO:0000313" key="7">
    <source>
        <dbReference type="Proteomes" id="UP000178419"/>
    </source>
</evidence>
<evidence type="ECO:0000313" key="6">
    <source>
        <dbReference type="EMBL" id="OGM20880.1"/>
    </source>
</evidence>
<evidence type="ECO:0000256" key="1">
    <source>
        <dbReference type="ARBA" id="ARBA00008563"/>
    </source>
</evidence>
<comment type="caution">
    <text evidence="6">The sequence shown here is derived from an EMBL/GenBank/DDBJ whole genome shotgun (WGS) entry which is preliminary data.</text>
</comment>
<dbReference type="EMBL" id="MGGE01000032">
    <property type="protein sequence ID" value="OGM20880.1"/>
    <property type="molecule type" value="Genomic_DNA"/>
</dbReference>
<dbReference type="GO" id="GO:1990904">
    <property type="term" value="C:ribonucleoprotein complex"/>
    <property type="evidence" value="ECO:0007669"/>
    <property type="project" value="UniProtKB-KW"/>
</dbReference>
<dbReference type="NCBIfam" id="TIGR00061">
    <property type="entry name" value="L21"/>
    <property type="match status" value="1"/>
</dbReference>
<dbReference type="GO" id="GO:0005737">
    <property type="term" value="C:cytoplasm"/>
    <property type="evidence" value="ECO:0007669"/>
    <property type="project" value="UniProtKB-ARBA"/>
</dbReference>
<dbReference type="GO" id="GO:0003735">
    <property type="term" value="F:structural constituent of ribosome"/>
    <property type="evidence" value="ECO:0007669"/>
    <property type="project" value="InterPro"/>
</dbReference>
<dbReference type="SUPFAM" id="SSF141091">
    <property type="entry name" value="L21p-like"/>
    <property type="match status" value="1"/>
</dbReference>
<protein>
    <recommendedName>
        <fullName evidence="4">Large ribosomal subunit protein bL21</fullName>
    </recommendedName>
</protein>
<proteinExistence type="inferred from homology"/>
<dbReference type="InterPro" id="IPR001787">
    <property type="entry name" value="Ribosomal_bL21"/>
</dbReference>
<gene>
    <name evidence="4" type="primary">rplU</name>
    <name evidence="6" type="ORF">A2714_00460</name>
</gene>
<reference evidence="6 7" key="1">
    <citation type="journal article" date="2016" name="Nat. Commun.">
        <title>Thousands of microbial genomes shed light on interconnected biogeochemical processes in an aquifer system.</title>
        <authorList>
            <person name="Anantharaman K."/>
            <person name="Brown C.T."/>
            <person name="Hug L.A."/>
            <person name="Sharon I."/>
            <person name="Castelle C.J."/>
            <person name="Probst A.J."/>
            <person name="Thomas B.C."/>
            <person name="Singh A."/>
            <person name="Wilkins M.J."/>
            <person name="Karaoz U."/>
            <person name="Brodie E.L."/>
            <person name="Williams K.H."/>
            <person name="Hubbard S.S."/>
            <person name="Banfield J.F."/>
        </authorList>
    </citation>
    <scope>NUCLEOTIDE SEQUENCE [LARGE SCALE GENOMIC DNA]</scope>
</reference>
<evidence type="ECO:0000256" key="2">
    <source>
        <dbReference type="ARBA" id="ARBA00022980"/>
    </source>
</evidence>
<dbReference type="Proteomes" id="UP000178419">
    <property type="component" value="Unassembled WGS sequence"/>
</dbReference>
<dbReference type="AlphaFoldDB" id="A0A1F7Y109"/>
<organism evidence="6 7">
    <name type="scientific">Candidatus Woesebacteria bacterium RIFCSPHIGHO2_01_FULL_38_9</name>
    <dbReference type="NCBI Taxonomy" id="1802492"/>
    <lineage>
        <taxon>Bacteria</taxon>
        <taxon>Candidatus Woeseibacteriota</taxon>
    </lineage>
</organism>
<keyword evidence="2 4" id="KW-0689">Ribosomal protein</keyword>
<dbReference type="Pfam" id="PF00829">
    <property type="entry name" value="Ribosomal_L21p"/>
    <property type="match status" value="1"/>
</dbReference>
<comment type="subunit">
    <text evidence="4">Part of the 50S ribosomal subunit. Contacts protein L20.</text>
</comment>
<name>A0A1F7Y109_9BACT</name>
<dbReference type="PANTHER" id="PTHR21349">
    <property type="entry name" value="50S RIBOSOMAL PROTEIN L21"/>
    <property type="match status" value="1"/>
</dbReference>
<comment type="similarity">
    <text evidence="1 4 5">Belongs to the bacterial ribosomal protein bL21 family.</text>
</comment>
<comment type="function">
    <text evidence="4 5">This protein binds to 23S rRNA in the presence of protein L20.</text>
</comment>
<keyword evidence="3 4" id="KW-0687">Ribonucleoprotein</keyword>
<dbReference type="InterPro" id="IPR028909">
    <property type="entry name" value="bL21-like"/>
</dbReference>
<accession>A0A1F7Y109</accession>
<dbReference type="GO" id="GO:0005840">
    <property type="term" value="C:ribosome"/>
    <property type="evidence" value="ECO:0007669"/>
    <property type="project" value="UniProtKB-KW"/>
</dbReference>
<dbReference type="HAMAP" id="MF_01363">
    <property type="entry name" value="Ribosomal_bL21"/>
    <property type="match status" value="1"/>
</dbReference>
<dbReference type="GO" id="GO:0019843">
    <property type="term" value="F:rRNA binding"/>
    <property type="evidence" value="ECO:0007669"/>
    <property type="project" value="UniProtKB-UniRule"/>
</dbReference>
<dbReference type="InterPro" id="IPR036164">
    <property type="entry name" value="bL21-like_sf"/>
</dbReference>
<keyword evidence="4 5" id="KW-0699">rRNA-binding</keyword>
<sequence length="102" mass="11532">MKNYAVIRIKGKQYKVSEGEEVLVGLLNSDEPLVEVLLCVQGGKVNVGRPIVKNAKVVLKVVNEKEKGEKIHVMKYKAKSRYRKKIGFRALSSRLHVEKITV</sequence>